<comment type="caution">
    <text evidence="1">The sequence shown here is derived from an EMBL/GenBank/DDBJ whole genome shotgun (WGS) entry which is preliminary data.</text>
</comment>
<protein>
    <submittedName>
        <fullName evidence="1">Uncharacterized protein</fullName>
    </submittedName>
</protein>
<gene>
    <name evidence="1" type="ORF">CDQ78_06275</name>
</gene>
<dbReference type="AlphaFoldDB" id="A0A855NAJ1"/>
<proteinExistence type="predicted"/>
<name>A0A855NAJ1_CAMHY</name>
<sequence>MSANMVLNDNIKTDNEVEVVNSELSFKEQQALSYAFLDAFYDRQTLGYDVKDYTPDDVTQDIIDIVNEMGRQIVTNTRIVAIAEVFYNIGTAVGLGQTFLRALKNQFEDIDNVLEIISLISVFKDKLIQQKNIIMSNFFARAVLIQILNTRKQEIELKFLGF</sequence>
<dbReference type="RefSeq" id="WP_104064318.1">
    <property type="nucleotide sequence ID" value="NZ_NIQH01000004.1"/>
</dbReference>
<reference evidence="1 2" key="1">
    <citation type="submission" date="2017-06" db="EMBL/GenBank/DDBJ databases">
        <title>Updating the genomic taxonomy and epidemiology of Campylobacter hyointestinalis; discovery in New Zealand farmed ruminants.</title>
        <authorList>
            <person name="Wilkinson D.A."/>
            <person name="Fayaz A."/>
            <person name="Biggs P.J."/>
            <person name="Midwinter A.C."/>
        </authorList>
    </citation>
    <scope>NUCLEOTIDE SEQUENCE [LARGE SCALE GENOMIC DNA]</scope>
    <source>
        <strain evidence="1 2">S1614a</strain>
    </source>
</reference>
<evidence type="ECO:0000313" key="2">
    <source>
        <dbReference type="Proteomes" id="UP000239685"/>
    </source>
</evidence>
<accession>A0A855NAJ1</accession>
<dbReference type="Proteomes" id="UP000239685">
    <property type="component" value="Unassembled WGS sequence"/>
</dbReference>
<evidence type="ECO:0000313" key="1">
    <source>
        <dbReference type="EMBL" id="PPB71582.1"/>
    </source>
</evidence>
<organism evidence="1 2">
    <name type="scientific">Campylobacter hyointestinalis subsp. hyointestinalis</name>
    <dbReference type="NCBI Taxonomy" id="91352"/>
    <lineage>
        <taxon>Bacteria</taxon>
        <taxon>Pseudomonadati</taxon>
        <taxon>Campylobacterota</taxon>
        <taxon>Epsilonproteobacteria</taxon>
        <taxon>Campylobacterales</taxon>
        <taxon>Campylobacteraceae</taxon>
        <taxon>Campylobacter</taxon>
    </lineage>
</organism>
<dbReference type="EMBL" id="NIQP01000005">
    <property type="protein sequence ID" value="PPB71582.1"/>
    <property type="molecule type" value="Genomic_DNA"/>
</dbReference>